<dbReference type="InterPro" id="IPR021731">
    <property type="entry name" value="AMIN_dom"/>
</dbReference>
<evidence type="ECO:0000313" key="5">
    <source>
        <dbReference type="EMBL" id="MCO6410204.1"/>
    </source>
</evidence>
<comment type="catalytic activity">
    <reaction evidence="1">
        <text>Hydrolyzes the link between N-acetylmuramoyl residues and L-amino acid residues in certain cell-wall glycopeptides.</text>
        <dbReference type="EC" id="3.5.1.28"/>
    </reaction>
</comment>
<dbReference type="EMBL" id="JAAAML010000003">
    <property type="protein sequence ID" value="MCO6410204.1"/>
    <property type="molecule type" value="Genomic_DNA"/>
</dbReference>
<dbReference type="Pfam" id="PF01520">
    <property type="entry name" value="Amidase_3"/>
    <property type="match status" value="1"/>
</dbReference>
<dbReference type="SUPFAM" id="SSF53187">
    <property type="entry name" value="Zn-dependent exopeptidases"/>
    <property type="match status" value="1"/>
</dbReference>
<dbReference type="InterPro" id="IPR050695">
    <property type="entry name" value="N-acetylmuramoyl_amidase_3"/>
</dbReference>
<dbReference type="Pfam" id="PF11741">
    <property type="entry name" value="AMIN"/>
    <property type="match status" value="1"/>
</dbReference>
<gene>
    <name evidence="5" type="ORF">GTW23_18635</name>
</gene>
<protein>
    <recommendedName>
        <fullName evidence="2">N-acetylmuramoyl-L-alanine amidase</fullName>
        <ecNumber evidence="2">3.5.1.28</ecNumber>
    </recommendedName>
</protein>
<dbReference type="PANTHER" id="PTHR30404">
    <property type="entry name" value="N-ACETYLMURAMOYL-L-ALANINE AMIDASE"/>
    <property type="match status" value="1"/>
</dbReference>
<accession>A0ABT1CVK1</accession>
<proteinExistence type="predicted"/>
<sequence>MQRFARTGRFLRGGGESLPSARHALPLVLALVLAVAALPFVSPSRAMPDTASETRFVAVAARLAGDDSRVRLVLDFEREPEFSLHYLENPYRAVIDLPETVFAFDEESLQPRGLVSSVRYGNAGKGSARMVFEFAGPVSMQLVETSEEISGAIHRMVFDITTLEAEAFSQEVSASKWNEAGEDGGQGQAAEIPGDTLTIVIDAGHGGIDGGAEGPAGSMEKNITLAFAESLKSALEAQDGIRVAMTRTDDSFLSLSARVRRARDESADLLMSLHADSISVRSLRGATVYTLSDKASDALAQSLADQENREDAIVGASLENASDDIAAILVDLARTETRVFSTGLARQVIDSFEGQVKLIKNPLRHAGFRVLQAPDVPSVLVEMGYLSNPEDEKLLNDEKWRESTAQLLAQSVQNYREMILAGRQ</sequence>
<keyword evidence="3" id="KW-0378">Hydrolase</keyword>
<evidence type="ECO:0000259" key="4">
    <source>
        <dbReference type="SMART" id="SM00646"/>
    </source>
</evidence>
<keyword evidence="6" id="KW-1185">Reference proteome</keyword>
<comment type="caution">
    <text evidence="5">The sequence shown here is derived from an EMBL/GenBank/DDBJ whole genome shotgun (WGS) entry which is preliminary data.</text>
</comment>
<evidence type="ECO:0000256" key="2">
    <source>
        <dbReference type="ARBA" id="ARBA00011901"/>
    </source>
</evidence>
<evidence type="ECO:0000313" key="6">
    <source>
        <dbReference type="Proteomes" id="UP001320715"/>
    </source>
</evidence>
<dbReference type="Gene3D" id="3.40.630.40">
    <property type="entry name" value="Zn-dependent exopeptidases"/>
    <property type="match status" value="1"/>
</dbReference>
<dbReference type="SMART" id="SM00646">
    <property type="entry name" value="Ami_3"/>
    <property type="match status" value="1"/>
</dbReference>
<evidence type="ECO:0000256" key="1">
    <source>
        <dbReference type="ARBA" id="ARBA00001561"/>
    </source>
</evidence>
<feature type="domain" description="MurNAc-LAA" evidence="4">
    <location>
        <begin position="259"/>
        <end position="413"/>
    </location>
</feature>
<name>A0ABT1CVK1_9HYPH</name>
<dbReference type="CDD" id="cd02696">
    <property type="entry name" value="MurNAc-LAA"/>
    <property type="match status" value="1"/>
</dbReference>
<dbReference type="RefSeq" id="WP_193217272.1">
    <property type="nucleotide sequence ID" value="NZ_JAAAML010000003.1"/>
</dbReference>
<organism evidence="5 6">
    <name type="scientific">Hoeflea alexandrii</name>
    <dbReference type="NCBI Taxonomy" id="288436"/>
    <lineage>
        <taxon>Bacteria</taxon>
        <taxon>Pseudomonadati</taxon>
        <taxon>Pseudomonadota</taxon>
        <taxon>Alphaproteobacteria</taxon>
        <taxon>Hyphomicrobiales</taxon>
        <taxon>Rhizobiaceae</taxon>
        <taxon>Hoeflea</taxon>
    </lineage>
</organism>
<evidence type="ECO:0000256" key="3">
    <source>
        <dbReference type="ARBA" id="ARBA00022801"/>
    </source>
</evidence>
<dbReference type="InterPro" id="IPR002508">
    <property type="entry name" value="MurNAc-LAA_cat"/>
</dbReference>
<dbReference type="Proteomes" id="UP001320715">
    <property type="component" value="Unassembled WGS sequence"/>
</dbReference>
<dbReference type="Gene3D" id="2.60.40.3500">
    <property type="match status" value="1"/>
</dbReference>
<dbReference type="PANTHER" id="PTHR30404:SF0">
    <property type="entry name" value="N-ACETYLMURAMOYL-L-ALANINE AMIDASE AMIC"/>
    <property type="match status" value="1"/>
</dbReference>
<reference evidence="5 6" key="1">
    <citation type="submission" date="2020-01" db="EMBL/GenBank/DDBJ databases">
        <title>Genomes of bacteria type strains.</title>
        <authorList>
            <person name="Chen J."/>
            <person name="Zhu S."/>
            <person name="Yang J."/>
        </authorList>
    </citation>
    <scope>NUCLEOTIDE SEQUENCE [LARGE SCALE GENOMIC DNA]</scope>
    <source>
        <strain evidence="5 6">DSM 16655</strain>
    </source>
</reference>
<dbReference type="EC" id="3.5.1.28" evidence="2"/>